<name>A0A4S8HVL4_9BACT</name>
<feature type="chain" id="PRO_5020957509" evidence="1">
    <location>
        <begin position="18"/>
        <end position="568"/>
    </location>
</feature>
<organism evidence="3 4">
    <name type="scientific">Niastella caeni</name>
    <dbReference type="NCBI Taxonomy" id="2569763"/>
    <lineage>
        <taxon>Bacteria</taxon>
        <taxon>Pseudomonadati</taxon>
        <taxon>Bacteroidota</taxon>
        <taxon>Chitinophagia</taxon>
        <taxon>Chitinophagales</taxon>
        <taxon>Chitinophagaceae</taxon>
        <taxon>Niastella</taxon>
    </lineage>
</organism>
<evidence type="ECO:0000313" key="3">
    <source>
        <dbReference type="EMBL" id="THU37192.1"/>
    </source>
</evidence>
<evidence type="ECO:0000313" key="4">
    <source>
        <dbReference type="Proteomes" id="UP000306918"/>
    </source>
</evidence>
<dbReference type="InterPro" id="IPR016047">
    <property type="entry name" value="M23ase_b-sheet_dom"/>
</dbReference>
<dbReference type="PANTHER" id="PTHR21666:SF285">
    <property type="entry name" value="M23 FAMILY METALLOPEPTIDASE"/>
    <property type="match status" value="1"/>
</dbReference>
<reference evidence="3 4" key="1">
    <citation type="submission" date="2019-04" db="EMBL/GenBank/DDBJ databases">
        <title>Niastella caeni sp. nov., isolated from activated sludge.</title>
        <authorList>
            <person name="Sheng M."/>
        </authorList>
    </citation>
    <scope>NUCLEOTIDE SEQUENCE [LARGE SCALE GENOMIC DNA]</scope>
    <source>
        <strain evidence="3 4">HX-2-15</strain>
    </source>
</reference>
<feature type="domain" description="M23ase beta-sheet core" evidence="2">
    <location>
        <begin position="52"/>
        <end position="118"/>
    </location>
</feature>
<dbReference type="AlphaFoldDB" id="A0A4S8HVL4"/>
<protein>
    <submittedName>
        <fullName evidence="3">M23 family metallopeptidase</fullName>
    </submittedName>
</protein>
<proteinExistence type="predicted"/>
<accession>A0A4S8HVL4</accession>
<sequence>MRIITLLLLLYSTTLAAQIFSPTNYPQGYFRNPVNIPMRLAGNFGELRPNHYHMGFDIKTNARENLPVYAAADGYIGRIKIEPAGFGRAIYVFHPNGFTTVYAHLNAFDPTLEKWVKDQQYQLQSWKVLLELPADLFPVKKGDFLAYSGNTGGSQAPHLHFEVRRTEGDVNVNPFLFGFPVGDNVPPQLQRLAVYDRTLSVYEQSPKLFPVRAISGSTYITTPSIITVSSPMVSFAIGAYDTQTGSANHNGIYESTLFIDEKPVVAFRMDNISYNDTRDLNAHIDYKTKFQGGPFLQHMSELPGYVNAIYKHNSGNGAIDVSDGDVHAVSIVVKDASGNTSTLNYKIQYSGTEPERAEPAGKKFYPLMMDGFESDECEFYIGERCLYDSVHIRYNKSVNTNGQVVSSIHTIGAPYIPLRDSMLVRIRPTRELTDAEKSRTVMQWFAGSKREVQKVQWQSNWASARYRDFGNYQLVLDTEPPVIVPIGLVDGSNLSKAVRIAFTVEDNLTRFKNVRAELDGKWLRFTNDKGRTFLYYFDEKCMSGHHVLKIHAEDEAGNVTEETYNFTR</sequence>
<dbReference type="OrthoDB" id="9810477at2"/>
<evidence type="ECO:0000259" key="2">
    <source>
        <dbReference type="Pfam" id="PF01551"/>
    </source>
</evidence>
<dbReference type="EMBL" id="STFF01000005">
    <property type="protein sequence ID" value="THU37192.1"/>
    <property type="molecule type" value="Genomic_DNA"/>
</dbReference>
<comment type="caution">
    <text evidence="3">The sequence shown here is derived from an EMBL/GenBank/DDBJ whole genome shotgun (WGS) entry which is preliminary data.</text>
</comment>
<dbReference type="GO" id="GO:0004222">
    <property type="term" value="F:metalloendopeptidase activity"/>
    <property type="evidence" value="ECO:0007669"/>
    <property type="project" value="TreeGrafter"/>
</dbReference>
<dbReference type="InterPro" id="IPR011055">
    <property type="entry name" value="Dup_hybrid_motif"/>
</dbReference>
<dbReference type="Pfam" id="PF01551">
    <property type="entry name" value="Peptidase_M23"/>
    <property type="match status" value="1"/>
</dbReference>
<dbReference type="InterPro" id="IPR050570">
    <property type="entry name" value="Cell_wall_metabolism_enzyme"/>
</dbReference>
<evidence type="ECO:0000256" key="1">
    <source>
        <dbReference type="SAM" id="SignalP"/>
    </source>
</evidence>
<dbReference type="RefSeq" id="WP_136578865.1">
    <property type="nucleotide sequence ID" value="NZ_STFF01000005.1"/>
</dbReference>
<keyword evidence="1" id="KW-0732">Signal</keyword>
<dbReference type="SUPFAM" id="SSF51261">
    <property type="entry name" value="Duplicated hybrid motif"/>
    <property type="match status" value="1"/>
</dbReference>
<dbReference type="CDD" id="cd12797">
    <property type="entry name" value="M23_peptidase"/>
    <property type="match status" value="1"/>
</dbReference>
<dbReference type="Gene3D" id="2.70.70.10">
    <property type="entry name" value="Glucose Permease (Domain IIA)"/>
    <property type="match status" value="1"/>
</dbReference>
<dbReference type="Proteomes" id="UP000306918">
    <property type="component" value="Unassembled WGS sequence"/>
</dbReference>
<keyword evidence="4" id="KW-1185">Reference proteome</keyword>
<gene>
    <name evidence="3" type="ORF">FAM09_19775</name>
</gene>
<dbReference type="PANTHER" id="PTHR21666">
    <property type="entry name" value="PEPTIDASE-RELATED"/>
    <property type="match status" value="1"/>
</dbReference>
<feature type="signal peptide" evidence="1">
    <location>
        <begin position="1"/>
        <end position="17"/>
    </location>
</feature>